<comment type="caution">
    <text evidence="11">The sequence shown here is derived from an EMBL/GenBank/DDBJ whole genome shotgun (WGS) entry which is preliminary data.</text>
</comment>
<dbReference type="Gene3D" id="1.10.1520.10">
    <property type="entry name" value="Ribonuclease III domain"/>
    <property type="match status" value="1"/>
</dbReference>
<comment type="cofactor">
    <cofactor evidence="8">
        <name>Mg(2+)</name>
        <dbReference type="ChEBI" id="CHEBI:18420"/>
    </cofactor>
</comment>
<proteinExistence type="inferred from homology"/>
<keyword evidence="3 8" id="KW-0507">mRNA processing</keyword>
<evidence type="ECO:0000256" key="6">
    <source>
        <dbReference type="ARBA" id="ARBA00022801"/>
    </source>
</evidence>
<evidence type="ECO:0000256" key="2">
    <source>
        <dbReference type="ARBA" id="ARBA00010183"/>
    </source>
</evidence>
<dbReference type="PROSITE" id="PS00517">
    <property type="entry name" value="RNASE_3_1"/>
    <property type="match status" value="1"/>
</dbReference>
<comment type="function">
    <text evidence="8">Digests double-stranded RNA. Involved in the processing of primary rRNA transcript to yield the immediate precursors to the large and small rRNAs (23S and 16S). Processes some mRNAs, and tRNAs when they are encoded in the rRNA operon. Processes pre-crRNA and tracrRNA of type II CRISPR loci if present in the organism.</text>
</comment>
<dbReference type="InterPro" id="IPR000999">
    <property type="entry name" value="RNase_III_dom"/>
</dbReference>
<dbReference type="GO" id="GO:0004525">
    <property type="term" value="F:ribonuclease III activity"/>
    <property type="evidence" value="ECO:0007669"/>
    <property type="project" value="UniProtKB-UniRule"/>
</dbReference>
<evidence type="ECO:0000259" key="9">
    <source>
        <dbReference type="PROSITE" id="PS50137"/>
    </source>
</evidence>
<keyword evidence="8" id="KW-0479">Metal-binding</keyword>
<feature type="binding site" evidence="8">
    <location>
        <position position="114"/>
    </location>
    <ligand>
        <name>Mg(2+)</name>
        <dbReference type="ChEBI" id="CHEBI:18420"/>
    </ligand>
</feature>
<dbReference type="EC" id="3.1.26.3" evidence="8"/>
<keyword evidence="5 8" id="KW-0255">Endonuclease</keyword>
<dbReference type="Proteomes" id="UP000240206">
    <property type="component" value="Unassembled WGS sequence"/>
</dbReference>
<keyword evidence="4 8" id="KW-0540">Nuclease</keyword>
<dbReference type="GO" id="GO:0008033">
    <property type="term" value="P:tRNA processing"/>
    <property type="evidence" value="ECO:0007669"/>
    <property type="project" value="UniProtKB-KW"/>
</dbReference>
<accession>A0A2P7EFI4</accession>
<name>A0A2P7EFI4_9SYNE</name>
<keyword evidence="7 8" id="KW-0694">RNA-binding</keyword>
<dbReference type="STRING" id="1910958.BTM30_07655"/>
<evidence type="ECO:0000256" key="3">
    <source>
        <dbReference type="ARBA" id="ARBA00022664"/>
    </source>
</evidence>
<dbReference type="SUPFAM" id="SSF54768">
    <property type="entry name" value="dsRNA-binding domain-like"/>
    <property type="match status" value="1"/>
</dbReference>
<feature type="binding site" evidence="8">
    <location>
        <position position="39"/>
    </location>
    <ligand>
        <name>Mg(2+)</name>
        <dbReference type="ChEBI" id="CHEBI:18420"/>
    </ligand>
</feature>
<keyword evidence="8" id="KW-0460">Magnesium</keyword>
<dbReference type="NCBIfam" id="TIGR02191">
    <property type="entry name" value="RNaseIII"/>
    <property type="match status" value="1"/>
</dbReference>
<keyword evidence="8" id="KW-0963">Cytoplasm</keyword>
<comment type="subunit">
    <text evidence="8">Homodimer.</text>
</comment>
<dbReference type="GO" id="GO:0006397">
    <property type="term" value="P:mRNA processing"/>
    <property type="evidence" value="ECO:0007669"/>
    <property type="project" value="UniProtKB-UniRule"/>
</dbReference>
<keyword evidence="8" id="KW-0698">rRNA processing</keyword>
<keyword evidence="6 8" id="KW-0378">Hydrolase</keyword>
<feature type="domain" description="RNase III" evidence="10">
    <location>
        <begin position="1"/>
        <end position="125"/>
    </location>
</feature>
<dbReference type="EMBL" id="PXVC01000015">
    <property type="protein sequence ID" value="PSI01986.1"/>
    <property type="molecule type" value="Genomic_DNA"/>
</dbReference>
<evidence type="ECO:0000256" key="7">
    <source>
        <dbReference type="ARBA" id="ARBA00022884"/>
    </source>
</evidence>
<dbReference type="Gene3D" id="3.30.160.20">
    <property type="match status" value="1"/>
</dbReference>
<dbReference type="GO" id="GO:0010468">
    <property type="term" value="P:regulation of gene expression"/>
    <property type="evidence" value="ECO:0007669"/>
    <property type="project" value="TreeGrafter"/>
</dbReference>
<dbReference type="PROSITE" id="PS50142">
    <property type="entry name" value="RNASE_3_2"/>
    <property type="match status" value="1"/>
</dbReference>
<feature type="active site" evidence="8">
    <location>
        <position position="114"/>
    </location>
</feature>
<sequence length="225" mass="25240">MLQFLESQGFEASNQNLAPIEEALCHSSSGQTRNHEKLEFLGDAVLRLACAEFLEHRNPQLAVGERSSLRAQLVSDRWLAELAQQLQLDQLIQKGPSAANDSAAQATIRAECCEALVGAIYQCWGLDAARLWLEPHWQLSCRELEADPHLYNWKSALQEWSQASLAELPEYQSEERNRSHGNPQRFFSQVSLKQKAYGSGWGASRREAEQQAAKAALAKLKPQLQ</sequence>
<organism evidence="11 12">
    <name type="scientific">Synechococcus lacustris str. Tous</name>
    <dbReference type="NCBI Taxonomy" id="1910958"/>
    <lineage>
        <taxon>Bacteria</taxon>
        <taxon>Bacillati</taxon>
        <taxon>Cyanobacteriota</taxon>
        <taxon>Cyanophyceae</taxon>
        <taxon>Synechococcales</taxon>
        <taxon>Synechococcaceae</taxon>
        <taxon>Synechococcus</taxon>
    </lineage>
</organism>
<protein>
    <recommendedName>
        <fullName evidence="8">Ribonuclease 3</fullName>
        <ecNumber evidence="8">3.1.26.3</ecNumber>
    </recommendedName>
    <alternativeName>
        <fullName evidence="8">Ribonuclease III</fullName>
        <shortName evidence="8">RNase III</shortName>
    </alternativeName>
</protein>
<dbReference type="InterPro" id="IPR014720">
    <property type="entry name" value="dsRBD_dom"/>
</dbReference>
<dbReference type="PANTHER" id="PTHR11207">
    <property type="entry name" value="RIBONUCLEASE III"/>
    <property type="match status" value="1"/>
</dbReference>
<dbReference type="SUPFAM" id="SSF69065">
    <property type="entry name" value="RNase III domain-like"/>
    <property type="match status" value="1"/>
</dbReference>
<feature type="domain" description="DRBM" evidence="9">
    <location>
        <begin position="152"/>
        <end position="222"/>
    </location>
</feature>
<dbReference type="Pfam" id="PF00035">
    <property type="entry name" value="dsrm"/>
    <property type="match status" value="1"/>
</dbReference>
<comment type="subcellular location">
    <subcellularLocation>
        <location evidence="8">Cytoplasm</location>
    </subcellularLocation>
</comment>
<keyword evidence="12" id="KW-1185">Reference proteome</keyword>
<dbReference type="SMART" id="SM00535">
    <property type="entry name" value="RIBOc"/>
    <property type="match status" value="1"/>
</dbReference>
<dbReference type="InterPro" id="IPR011907">
    <property type="entry name" value="RNase_III"/>
</dbReference>
<gene>
    <name evidence="8 11" type="primary">rnc</name>
    <name evidence="11" type="ORF">C7K08_05225</name>
</gene>
<evidence type="ECO:0000256" key="8">
    <source>
        <dbReference type="HAMAP-Rule" id="MF_00104"/>
    </source>
</evidence>
<evidence type="ECO:0000256" key="5">
    <source>
        <dbReference type="ARBA" id="ARBA00022759"/>
    </source>
</evidence>
<keyword evidence="8" id="KW-0699">rRNA-binding</keyword>
<evidence type="ECO:0000256" key="4">
    <source>
        <dbReference type="ARBA" id="ARBA00022722"/>
    </source>
</evidence>
<dbReference type="GO" id="GO:0003725">
    <property type="term" value="F:double-stranded RNA binding"/>
    <property type="evidence" value="ECO:0007669"/>
    <property type="project" value="TreeGrafter"/>
</dbReference>
<dbReference type="CDD" id="cd00593">
    <property type="entry name" value="RIBOc"/>
    <property type="match status" value="1"/>
</dbReference>
<dbReference type="SMART" id="SM00358">
    <property type="entry name" value="DSRM"/>
    <property type="match status" value="1"/>
</dbReference>
<comment type="catalytic activity">
    <reaction evidence="1 8">
        <text>Endonucleolytic cleavage to 5'-phosphomonoester.</text>
        <dbReference type="EC" id="3.1.26.3"/>
    </reaction>
</comment>
<dbReference type="PANTHER" id="PTHR11207:SF0">
    <property type="entry name" value="RIBONUCLEASE 3"/>
    <property type="match status" value="1"/>
</dbReference>
<dbReference type="GO" id="GO:0046872">
    <property type="term" value="F:metal ion binding"/>
    <property type="evidence" value="ECO:0007669"/>
    <property type="project" value="UniProtKB-KW"/>
</dbReference>
<dbReference type="GO" id="GO:0006364">
    <property type="term" value="P:rRNA processing"/>
    <property type="evidence" value="ECO:0007669"/>
    <property type="project" value="UniProtKB-UniRule"/>
</dbReference>
<feature type="active site" evidence="8">
    <location>
        <position position="43"/>
    </location>
</feature>
<evidence type="ECO:0000256" key="1">
    <source>
        <dbReference type="ARBA" id="ARBA00000109"/>
    </source>
</evidence>
<keyword evidence="8" id="KW-0819">tRNA processing</keyword>
<evidence type="ECO:0000313" key="11">
    <source>
        <dbReference type="EMBL" id="PSI01986.1"/>
    </source>
</evidence>
<dbReference type="GO" id="GO:0019843">
    <property type="term" value="F:rRNA binding"/>
    <property type="evidence" value="ECO:0007669"/>
    <property type="project" value="UniProtKB-KW"/>
</dbReference>
<dbReference type="AlphaFoldDB" id="A0A2P7EFI4"/>
<evidence type="ECO:0000259" key="10">
    <source>
        <dbReference type="PROSITE" id="PS50142"/>
    </source>
</evidence>
<dbReference type="PROSITE" id="PS50137">
    <property type="entry name" value="DS_RBD"/>
    <property type="match status" value="1"/>
</dbReference>
<dbReference type="InterPro" id="IPR036389">
    <property type="entry name" value="RNase_III_sf"/>
</dbReference>
<comment type="similarity">
    <text evidence="2">Belongs to the ribonuclease III family.</text>
</comment>
<reference evidence="12" key="1">
    <citation type="submission" date="2018-03" db="EMBL/GenBank/DDBJ databases">
        <title>Ecological and genomic features of two cosmopolitan and abundant freshwater picocyanobacteria.</title>
        <authorList>
            <person name="Cabello-Yeves P.J."/>
            <person name="Picazo A."/>
            <person name="Camacho A."/>
            <person name="Callieri C."/>
            <person name="Rosselli R."/>
            <person name="Roda-Garcia J."/>
            <person name="Coutinho F.H."/>
            <person name="Rodriguez-Valera F."/>
        </authorList>
    </citation>
    <scope>NUCLEOTIDE SEQUENCE [LARGE SCALE GENOMIC DNA]</scope>
    <source>
        <strain evidence="12">Tous</strain>
    </source>
</reference>
<dbReference type="HAMAP" id="MF_00104">
    <property type="entry name" value="RNase_III"/>
    <property type="match status" value="1"/>
</dbReference>
<dbReference type="GO" id="GO:0005737">
    <property type="term" value="C:cytoplasm"/>
    <property type="evidence" value="ECO:0007669"/>
    <property type="project" value="UniProtKB-SubCell"/>
</dbReference>
<feature type="binding site" evidence="8">
    <location>
        <position position="111"/>
    </location>
    <ligand>
        <name>Mg(2+)</name>
        <dbReference type="ChEBI" id="CHEBI:18420"/>
    </ligand>
</feature>
<evidence type="ECO:0000313" key="12">
    <source>
        <dbReference type="Proteomes" id="UP000240206"/>
    </source>
</evidence>
<dbReference type="Pfam" id="PF14622">
    <property type="entry name" value="Ribonucleas_3_3"/>
    <property type="match status" value="1"/>
</dbReference>